<gene>
    <name evidence="1" type="ORF">LOD99_2097</name>
</gene>
<reference evidence="1 2" key="1">
    <citation type="journal article" date="2023" name="BMC Biol.">
        <title>The compact genome of the sponge Oopsacas minuta (Hexactinellida) is lacking key metazoan core genes.</title>
        <authorList>
            <person name="Santini S."/>
            <person name="Schenkelaars Q."/>
            <person name="Jourda C."/>
            <person name="Duchesne M."/>
            <person name="Belahbib H."/>
            <person name="Rocher C."/>
            <person name="Selva M."/>
            <person name="Riesgo A."/>
            <person name="Vervoort M."/>
            <person name="Leys S.P."/>
            <person name="Kodjabachian L."/>
            <person name="Le Bivic A."/>
            <person name="Borchiellini C."/>
            <person name="Claverie J.M."/>
            <person name="Renard E."/>
        </authorList>
    </citation>
    <scope>NUCLEOTIDE SEQUENCE [LARGE SCALE GENOMIC DNA]</scope>
    <source>
        <strain evidence="1">SPO-2</strain>
    </source>
</reference>
<accession>A0AAV7K497</accession>
<comment type="caution">
    <text evidence="1">The sequence shown here is derived from an EMBL/GenBank/DDBJ whole genome shotgun (WGS) entry which is preliminary data.</text>
</comment>
<evidence type="ECO:0000313" key="1">
    <source>
        <dbReference type="EMBL" id="KAI6655598.1"/>
    </source>
</evidence>
<sequence length="153" mass="17091">MASALHILDLEIASSLRRQRVFRDRLNPLDEYSDAEFIARYRIARYIFMELLNEIQSKLFRSTTCSHSIPPTTQLAVALQFLATGTFQTVVASAHGISRTSVSRCVAAVCDGLASIASRYIKFPSEIRQRVIQESFHQHGGFPLVFGGSMAHT</sequence>
<evidence type="ECO:0000313" key="2">
    <source>
        <dbReference type="Proteomes" id="UP001165289"/>
    </source>
</evidence>
<dbReference type="EMBL" id="JAKMXF010000188">
    <property type="protein sequence ID" value="KAI6655598.1"/>
    <property type="molecule type" value="Genomic_DNA"/>
</dbReference>
<proteinExistence type="predicted"/>
<dbReference type="Proteomes" id="UP001165289">
    <property type="component" value="Unassembled WGS sequence"/>
</dbReference>
<dbReference type="AlphaFoldDB" id="A0AAV7K497"/>
<organism evidence="1 2">
    <name type="scientific">Oopsacas minuta</name>
    <dbReference type="NCBI Taxonomy" id="111878"/>
    <lineage>
        <taxon>Eukaryota</taxon>
        <taxon>Metazoa</taxon>
        <taxon>Porifera</taxon>
        <taxon>Hexactinellida</taxon>
        <taxon>Hexasterophora</taxon>
        <taxon>Lyssacinosida</taxon>
        <taxon>Leucopsacidae</taxon>
        <taxon>Oopsacas</taxon>
    </lineage>
</organism>
<name>A0AAV7K497_9METZ</name>
<keyword evidence="2" id="KW-1185">Reference proteome</keyword>
<protein>
    <submittedName>
        <fullName evidence="1">Nuclease HARBI1</fullName>
    </submittedName>
</protein>